<protein>
    <submittedName>
        <fullName evidence="3">Metallophosphoesterase</fullName>
    </submittedName>
</protein>
<dbReference type="OrthoDB" id="9800565at2"/>
<sequence length="245" mass="28288">MKIALLSDCHGNIAALEVAMNIVRKIRVDKVYFLGDMVGYYPNPNECLDIAKSHECIMGNHEYACLHREYASLFNPAAKNAIEWTLNELTADNIEYIKNLPDKLRNEEFGFLMIHGALTRPFEYIRDKHTAWANFKLFKEYIMFGGHTHIPAIWTQGESGEYDIDMVRVQDDFTFFIDSKKRYIINVGSVGQPRDGNPDGCFVIFETGDKSVSFIRFEYPVEITSERAYKAGMDRFLCERIFMGM</sequence>
<dbReference type="GO" id="GO:0016791">
    <property type="term" value="F:phosphatase activity"/>
    <property type="evidence" value="ECO:0007669"/>
    <property type="project" value="TreeGrafter"/>
</dbReference>
<dbReference type="InterPro" id="IPR024654">
    <property type="entry name" value="Calcineurin-like_PHP_lpxH"/>
</dbReference>
<dbReference type="SUPFAM" id="SSF56300">
    <property type="entry name" value="Metallo-dependent phosphatases"/>
    <property type="match status" value="1"/>
</dbReference>
<dbReference type="InterPro" id="IPR029052">
    <property type="entry name" value="Metallo-depent_PP-like"/>
</dbReference>
<dbReference type="Proteomes" id="UP000027946">
    <property type="component" value="Unassembled WGS sequence"/>
</dbReference>
<dbReference type="Gene3D" id="3.60.21.10">
    <property type="match status" value="1"/>
</dbReference>
<dbReference type="RefSeq" id="WP_038261092.1">
    <property type="nucleotide sequence ID" value="NZ_FSRH01000001.1"/>
</dbReference>
<dbReference type="PIRSF" id="PIRSF000883">
    <property type="entry name" value="Pesterase_MJ0912"/>
    <property type="match status" value="1"/>
</dbReference>
<dbReference type="AlphaFoldDB" id="A0A069RIM2"/>
<dbReference type="STRING" id="1121324.CLIT_2c02090"/>
<dbReference type="GO" id="GO:0005737">
    <property type="term" value="C:cytoplasm"/>
    <property type="evidence" value="ECO:0007669"/>
    <property type="project" value="TreeGrafter"/>
</dbReference>
<gene>
    <name evidence="3" type="ORF">CLIT_2c02090</name>
</gene>
<dbReference type="InterPro" id="IPR011152">
    <property type="entry name" value="Pesterase_MJ0912"/>
</dbReference>
<keyword evidence="4" id="KW-1185">Reference proteome</keyword>
<dbReference type="EMBL" id="JJMM01000002">
    <property type="protein sequence ID" value="KDR96603.1"/>
    <property type="molecule type" value="Genomic_DNA"/>
</dbReference>
<reference evidence="3 4" key="1">
    <citation type="submission" date="2014-03" db="EMBL/GenBank/DDBJ databases">
        <title>Genome sequence of Clostridium litorale W6, DSM 5388.</title>
        <authorList>
            <person name="Poehlein A."/>
            <person name="Jagirdar A."/>
            <person name="Khonsari B."/>
            <person name="Chibani C.M."/>
            <person name="Gutierrez Gutierrez D.A."/>
            <person name="Davydova E."/>
            <person name="Alghaithi H.S."/>
            <person name="Nair K.P."/>
            <person name="Dhamotharan K."/>
            <person name="Chandran L."/>
            <person name="G W."/>
            <person name="Daniel R."/>
        </authorList>
    </citation>
    <scope>NUCLEOTIDE SEQUENCE [LARGE SCALE GENOMIC DNA]</scope>
    <source>
        <strain evidence="3 4">W6</strain>
    </source>
</reference>
<dbReference type="InterPro" id="IPR050126">
    <property type="entry name" value="Ap4A_hydrolase"/>
</dbReference>
<comment type="caution">
    <text evidence="3">The sequence shown here is derived from an EMBL/GenBank/DDBJ whole genome shotgun (WGS) entry which is preliminary data.</text>
</comment>
<feature type="domain" description="Calcineurin-like phosphoesterase" evidence="2">
    <location>
        <begin position="1"/>
        <end position="209"/>
    </location>
</feature>
<evidence type="ECO:0000256" key="1">
    <source>
        <dbReference type="ARBA" id="ARBA00008950"/>
    </source>
</evidence>
<accession>A0A069RIM2</accession>
<dbReference type="PANTHER" id="PTHR42850:SF2">
    <property type="entry name" value="BLL5683 PROTEIN"/>
    <property type="match status" value="1"/>
</dbReference>
<evidence type="ECO:0000313" key="3">
    <source>
        <dbReference type="EMBL" id="KDR96603.1"/>
    </source>
</evidence>
<comment type="similarity">
    <text evidence="1">Belongs to the metallophosphoesterase superfamily. YfcE family.</text>
</comment>
<dbReference type="Pfam" id="PF12850">
    <property type="entry name" value="Metallophos_2"/>
    <property type="match status" value="1"/>
</dbReference>
<dbReference type="PANTHER" id="PTHR42850">
    <property type="entry name" value="METALLOPHOSPHOESTERASE"/>
    <property type="match status" value="1"/>
</dbReference>
<evidence type="ECO:0000259" key="2">
    <source>
        <dbReference type="Pfam" id="PF12850"/>
    </source>
</evidence>
<proteinExistence type="inferred from homology"/>
<evidence type="ECO:0000313" key="4">
    <source>
        <dbReference type="Proteomes" id="UP000027946"/>
    </source>
</evidence>
<dbReference type="eggNOG" id="COG0639">
    <property type="taxonomic scope" value="Bacteria"/>
</dbReference>
<organism evidence="3 4">
    <name type="scientific">Peptoclostridium litorale DSM 5388</name>
    <dbReference type="NCBI Taxonomy" id="1121324"/>
    <lineage>
        <taxon>Bacteria</taxon>
        <taxon>Bacillati</taxon>
        <taxon>Bacillota</taxon>
        <taxon>Clostridia</taxon>
        <taxon>Peptostreptococcales</taxon>
        <taxon>Peptoclostridiaceae</taxon>
        <taxon>Peptoclostridium</taxon>
    </lineage>
</organism>
<name>A0A069RIM2_PEPLI</name>